<dbReference type="EMBL" id="MK552141">
    <property type="protein sequence ID" value="QBQ74737.1"/>
    <property type="molecule type" value="Genomic_DNA"/>
</dbReference>
<proteinExistence type="predicted"/>
<organism evidence="1 2">
    <name type="scientific">Burkholderia phage BcepSauron</name>
    <dbReference type="NCBI Taxonomy" id="2530033"/>
    <lineage>
        <taxon>Viruses</taxon>
        <taxon>Duplodnaviria</taxon>
        <taxon>Heunggongvirae</taxon>
        <taxon>Uroviricota</taxon>
        <taxon>Caudoviricetes</taxon>
        <taxon>Sarumanvirus</taxon>
        <taxon>Sarumanvirus bcepsauron</taxon>
    </lineage>
</organism>
<evidence type="ECO:0000313" key="1">
    <source>
        <dbReference type="EMBL" id="QBQ74737.1"/>
    </source>
</evidence>
<accession>A0A482ML31</accession>
<name>A0A482ML31_9CAUD</name>
<reference evidence="1 2" key="1">
    <citation type="submission" date="2019-02" db="EMBL/GenBank/DDBJ databases">
        <title>Complete genome sequence of Burkholderia cenocepacia phage BcepSauron.</title>
        <authorList>
            <person name="Park K."/>
            <person name="Gonzalez C."/>
            <person name="Liu M."/>
            <person name="Gill J."/>
        </authorList>
    </citation>
    <scope>NUCLEOTIDE SEQUENCE [LARGE SCALE GENOMIC DNA]</scope>
</reference>
<dbReference type="Proteomes" id="UP000301424">
    <property type="component" value="Segment"/>
</dbReference>
<evidence type="ECO:0000313" key="2">
    <source>
        <dbReference type="Proteomes" id="UP000301424"/>
    </source>
</evidence>
<gene>
    <name evidence="1" type="ORF">BcepSauron_357</name>
</gene>
<keyword evidence="2" id="KW-1185">Reference proteome</keyword>
<sequence>MLNHNDANVAWAEYMAIRADGSRDLSERDAFAVFLDGFAKRVARAARAESYTDLQHMEYVALALGFDAEDVLDDNDGDGPYIHTRSRTLEPLVRTEHAMLVALQLMLKVEQCEIAGARREIKVTEVDGPTTGAATYTAIVEHPASEHDMQIALNRAIVMCASIMGQREDLF</sequence>
<protein>
    <submittedName>
        <fullName evidence="1">Uncharacterized protein</fullName>
    </submittedName>
</protein>